<evidence type="ECO:0000313" key="3">
    <source>
        <dbReference type="Proteomes" id="UP000593567"/>
    </source>
</evidence>
<evidence type="ECO:0000313" key="2">
    <source>
        <dbReference type="EMBL" id="KAF6033416.1"/>
    </source>
</evidence>
<dbReference type="Proteomes" id="UP000593567">
    <property type="component" value="Unassembled WGS sequence"/>
</dbReference>
<dbReference type="AlphaFoldDB" id="A0A7J7K789"/>
<dbReference type="EMBL" id="VXIV02001344">
    <property type="protein sequence ID" value="KAF6033416.1"/>
    <property type="molecule type" value="Genomic_DNA"/>
</dbReference>
<comment type="caution">
    <text evidence="2">The sequence shown here is derived from an EMBL/GenBank/DDBJ whole genome shotgun (WGS) entry which is preliminary data.</text>
</comment>
<feature type="compositionally biased region" description="Basic and acidic residues" evidence="1">
    <location>
        <begin position="87"/>
        <end position="103"/>
    </location>
</feature>
<feature type="region of interest" description="Disordered" evidence="1">
    <location>
        <begin position="77"/>
        <end position="103"/>
    </location>
</feature>
<name>A0A7J7K789_BUGNE</name>
<evidence type="ECO:0000256" key="1">
    <source>
        <dbReference type="SAM" id="MobiDB-lite"/>
    </source>
</evidence>
<accession>A0A7J7K789</accession>
<organism evidence="2 3">
    <name type="scientific">Bugula neritina</name>
    <name type="common">Brown bryozoan</name>
    <name type="synonym">Sertularia neritina</name>
    <dbReference type="NCBI Taxonomy" id="10212"/>
    <lineage>
        <taxon>Eukaryota</taxon>
        <taxon>Metazoa</taxon>
        <taxon>Spiralia</taxon>
        <taxon>Lophotrochozoa</taxon>
        <taxon>Bryozoa</taxon>
        <taxon>Gymnolaemata</taxon>
        <taxon>Cheilostomatida</taxon>
        <taxon>Flustrina</taxon>
        <taxon>Buguloidea</taxon>
        <taxon>Bugulidae</taxon>
        <taxon>Bugula</taxon>
    </lineage>
</organism>
<keyword evidence="3" id="KW-1185">Reference proteome</keyword>
<gene>
    <name evidence="2" type="ORF">EB796_008277</name>
</gene>
<sequence>MELINVLAYEKKLVSLQEFIYNQTISRLRLSNTHITSLLIVMHLHKFTCSDELNQLLAINGCIKAYKVLKSSENSLRMKQKTAREKRKCEVGETKSEKQNKQEKMHLLYFNEPKPFPIEDLSSERAVLEAGKNQKKQSTSFETSNSSRETKCTSYNRLCTNSIQIQVKNHYPQI</sequence>
<reference evidence="2" key="1">
    <citation type="submission" date="2020-06" db="EMBL/GenBank/DDBJ databases">
        <title>Draft genome of Bugula neritina, a colonial animal packing powerful symbionts and potential medicines.</title>
        <authorList>
            <person name="Rayko M."/>
        </authorList>
    </citation>
    <scope>NUCLEOTIDE SEQUENCE [LARGE SCALE GENOMIC DNA]</scope>
    <source>
        <strain evidence="2">Kwan_BN1</strain>
    </source>
</reference>
<protein>
    <submittedName>
        <fullName evidence="2">Uncharacterized protein</fullName>
    </submittedName>
</protein>
<proteinExistence type="predicted"/>